<evidence type="ECO:0000313" key="3">
    <source>
        <dbReference type="Proteomes" id="UP000078340"/>
    </source>
</evidence>
<dbReference type="Proteomes" id="UP000078340">
    <property type="component" value="Unassembled WGS sequence"/>
</dbReference>
<reference evidence="2 3" key="1">
    <citation type="submission" date="2016-02" db="EMBL/GenBank/DDBJ databases">
        <title>Biosynthesis of antibiotic leucinostatins and their inhibition on Phytophthora in bio-control Purpureocillium lilacinum.</title>
        <authorList>
            <person name="Wang G."/>
            <person name="Liu Z."/>
            <person name="Lin R."/>
            <person name="Li E."/>
            <person name="Mao Z."/>
            <person name="Ling J."/>
            <person name="Yin W."/>
            <person name="Xie B."/>
        </authorList>
    </citation>
    <scope>NUCLEOTIDE SEQUENCE [LARGE SCALE GENOMIC DNA]</scope>
    <source>
        <strain evidence="2">PLFJ-1</strain>
    </source>
</reference>
<protein>
    <submittedName>
        <fullName evidence="2">Uncharacterized protein</fullName>
    </submittedName>
</protein>
<gene>
    <name evidence="2" type="ORF">VFPFJ_10471</name>
</gene>
<feature type="compositionally biased region" description="Low complexity" evidence="1">
    <location>
        <begin position="67"/>
        <end position="79"/>
    </location>
</feature>
<feature type="region of interest" description="Disordered" evidence="1">
    <location>
        <begin position="49"/>
        <end position="88"/>
    </location>
</feature>
<comment type="caution">
    <text evidence="2">The sequence shown here is derived from an EMBL/GenBank/DDBJ whole genome shotgun (WGS) entry which is preliminary data.</text>
</comment>
<dbReference type="AlphaFoldDB" id="A0A179GGE6"/>
<dbReference type="EMBL" id="LSBI01000013">
    <property type="protein sequence ID" value="OAQ76934.1"/>
    <property type="molecule type" value="Genomic_DNA"/>
</dbReference>
<accession>A0A179GGE6</accession>
<sequence length="211" mass="22740">MRIESDLILTWCNSTASAKASSPGHGREVPQLELARADSTWFGPVSYRAEHEQRRRPRHQASCRTLPPAAQASPSRSPSGWPSFPNARDRVEGYSRRRQLAPISYSRLAALTQMDSMSGSALPRPRPMLRSTSASSCRGRFWAALTPSSKAPSVAHQLTWDATDACCFHRVVCGRSDSLTGVGAAVVAAVPVVSSANRSAEQGGICRAASY</sequence>
<organism evidence="2 3">
    <name type="scientific">Purpureocillium lilacinum</name>
    <name type="common">Paecilomyces lilacinus</name>
    <dbReference type="NCBI Taxonomy" id="33203"/>
    <lineage>
        <taxon>Eukaryota</taxon>
        <taxon>Fungi</taxon>
        <taxon>Dikarya</taxon>
        <taxon>Ascomycota</taxon>
        <taxon>Pezizomycotina</taxon>
        <taxon>Sordariomycetes</taxon>
        <taxon>Hypocreomycetidae</taxon>
        <taxon>Hypocreales</taxon>
        <taxon>Ophiocordycipitaceae</taxon>
        <taxon>Purpureocillium</taxon>
    </lineage>
</organism>
<proteinExistence type="predicted"/>
<evidence type="ECO:0000313" key="2">
    <source>
        <dbReference type="EMBL" id="OAQ76934.1"/>
    </source>
</evidence>
<name>A0A179GGE6_PURLI</name>
<evidence type="ECO:0000256" key="1">
    <source>
        <dbReference type="SAM" id="MobiDB-lite"/>
    </source>
</evidence>